<name>A0AAD5C013_AMBAR</name>
<keyword evidence="2" id="KW-1185">Reference proteome</keyword>
<protein>
    <submittedName>
        <fullName evidence="1">Uncharacterized protein</fullName>
    </submittedName>
</protein>
<dbReference type="Proteomes" id="UP001206925">
    <property type="component" value="Unassembled WGS sequence"/>
</dbReference>
<evidence type="ECO:0000313" key="1">
    <source>
        <dbReference type="EMBL" id="KAI7732903.1"/>
    </source>
</evidence>
<dbReference type="EMBL" id="JAMZMK010010122">
    <property type="protein sequence ID" value="KAI7732903.1"/>
    <property type="molecule type" value="Genomic_DNA"/>
</dbReference>
<reference evidence="1" key="1">
    <citation type="submission" date="2022-06" db="EMBL/GenBank/DDBJ databases">
        <title>Uncovering the hologenomic basis of an extraordinary plant invasion.</title>
        <authorList>
            <person name="Bieker V.C."/>
            <person name="Martin M.D."/>
            <person name="Gilbert T."/>
            <person name="Hodgins K."/>
            <person name="Battlay P."/>
            <person name="Petersen B."/>
            <person name="Wilson J."/>
        </authorList>
    </citation>
    <scope>NUCLEOTIDE SEQUENCE</scope>
    <source>
        <strain evidence="1">AA19_3_7</strain>
        <tissue evidence="1">Leaf</tissue>
    </source>
</reference>
<sequence length="23" mass="2572">MLIISIHKQTKTESHGLKCFGIS</sequence>
<accession>A0AAD5C013</accession>
<evidence type="ECO:0000313" key="2">
    <source>
        <dbReference type="Proteomes" id="UP001206925"/>
    </source>
</evidence>
<organism evidence="1 2">
    <name type="scientific">Ambrosia artemisiifolia</name>
    <name type="common">Common ragweed</name>
    <dbReference type="NCBI Taxonomy" id="4212"/>
    <lineage>
        <taxon>Eukaryota</taxon>
        <taxon>Viridiplantae</taxon>
        <taxon>Streptophyta</taxon>
        <taxon>Embryophyta</taxon>
        <taxon>Tracheophyta</taxon>
        <taxon>Spermatophyta</taxon>
        <taxon>Magnoliopsida</taxon>
        <taxon>eudicotyledons</taxon>
        <taxon>Gunneridae</taxon>
        <taxon>Pentapetalae</taxon>
        <taxon>asterids</taxon>
        <taxon>campanulids</taxon>
        <taxon>Asterales</taxon>
        <taxon>Asteraceae</taxon>
        <taxon>Asteroideae</taxon>
        <taxon>Heliantheae alliance</taxon>
        <taxon>Heliantheae</taxon>
        <taxon>Ambrosia</taxon>
    </lineage>
</organism>
<gene>
    <name evidence="1" type="ORF">M8C21_015040</name>
</gene>
<proteinExistence type="predicted"/>
<comment type="caution">
    <text evidence="1">The sequence shown here is derived from an EMBL/GenBank/DDBJ whole genome shotgun (WGS) entry which is preliminary data.</text>
</comment>
<dbReference type="AlphaFoldDB" id="A0AAD5C013"/>